<keyword evidence="2" id="KW-0863">Zinc-finger</keyword>
<dbReference type="Pfam" id="PF00569">
    <property type="entry name" value="ZZ"/>
    <property type="match status" value="1"/>
</dbReference>
<gene>
    <name evidence="5" type="ORF">PR001_g461</name>
    <name evidence="6" type="ORF">PR003_g2929</name>
</gene>
<dbReference type="EMBL" id="QXFV01000011">
    <property type="protein sequence ID" value="KAE9052485.1"/>
    <property type="molecule type" value="Genomic_DNA"/>
</dbReference>
<feature type="domain" description="ZZ-type" evidence="4">
    <location>
        <begin position="112"/>
        <end position="144"/>
    </location>
</feature>
<dbReference type="SUPFAM" id="SSF57850">
    <property type="entry name" value="RING/U-box"/>
    <property type="match status" value="1"/>
</dbReference>
<dbReference type="InterPro" id="IPR000433">
    <property type="entry name" value="Znf_ZZ"/>
</dbReference>
<comment type="caution">
    <text evidence="5">The sequence shown here is derived from an EMBL/GenBank/DDBJ whole genome shotgun (WGS) entry which is preliminary data.</text>
</comment>
<evidence type="ECO:0000313" key="5">
    <source>
        <dbReference type="EMBL" id="KAE9052485.1"/>
    </source>
</evidence>
<evidence type="ECO:0000259" key="4">
    <source>
        <dbReference type="Pfam" id="PF00569"/>
    </source>
</evidence>
<accession>A0A6A3PIQ9</accession>
<protein>
    <recommendedName>
        <fullName evidence="4">ZZ-type domain-containing protein</fullName>
    </recommendedName>
</protein>
<dbReference type="Proteomes" id="UP000434957">
    <property type="component" value="Unassembled WGS sequence"/>
</dbReference>
<keyword evidence="8" id="KW-1185">Reference proteome</keyword>
<organism evidence="5 7">
    <name type="scientific">Phytophthora rubi</name>
    <dbReference type="NCBI Taxonomy" id="129364"/>
    <lineage>
        <taxon>Eukaryota</taxon>
        <taxon>Sar</taxon>
        <taxon>Stramenopiles</taxon>
        <taxon>Oomycota</taxon>
        <taxon>Peronosporomycetes</taxon>
        <taxon>Peronosporales</taxon>
        <taxon>Peronosporaceae</taxon>
        <taxon>Phytophthora</taxon>
    </lineage>
</organism>
<reference evidence="5 7" key="1">
    <citation type="submission" date="2018-09" db="EMBL/GenBank/DDBJ databases">
        <title>Genomic investigation of the strawberry pathogen Phytophthora fragariae indicates pathogenicity is determined by transcriptional variation in three key races.</title>
        <authorList>
            <person name="Adams T.M."/>
            <person name="Armitage A.D."/>
            <person name="Sobczyk M.K."/>
            <person name="Bates H.J."/>
            <person name="Dunwell J.M."/>
            <person name="Nellist C.F."/>
            <person name="Harrison R.J."/>
        </authorList>
    </citation>
    <scope>NUCLEOTIDE SEQUENCE [LARGE SCALE GENOMIC DNA]</scope>
    <source>
        <strain evidence="5 7">SCRP249</strain>
        <strain evidence="6 8">SCRP333</strain>
    </source>
</reference>
<evidence type="ECO:0000256" key="2">
    <source>
        <dbReference type="ARBA" id="ARBA00022771"/>
    </source>
</evidence>
<dbReference type="GO" id="GO:0008270">
    <property type="term" value="F:zinc ion binding"/>
    <property type="evidence" value="ECO:0007669"/>
    <property type="project" value="UniProtKB-KW"/>
</dbReference>
<dbReference type="Gene3D" id="3.30.60.90">
    <property type="match status" value="1"/>
</dbReference>
<evidence type="ECO:0000313" key="8">
    <source>
        <dbReference type="Proteomes" id="UP000434957"/>
    </source>
</evidence>
<sequence>MFQKLNWDLVTLANVSKAIEQSKSTESAEVENTTTGCFVELLIFAQRVVVRFHALKIVLASVEKTLMVDIMRYGDEGIVRLAWQQQRQCCSDNHKMTGVAVFTQQWPLYLSVICDGCKQALLVGVCYEMLEVPRHDLCEDCEASGNPRCFESFTKLTDPPPARVRALFRDLRWLIDESCRGHSPHSGHEGRHRTVRGV</sequence>
<dbReference type="InterPro" id="IPR043145">
    <property type="entry name" value="Znf_ZZ_sf"/>
</dbReference>
<keyword evidence="1" id="KW-0479">Metal-binding</keyword>
<evidence type="ECO:0000313" key="7">
    <source>
        <dbReference type="Proteomes" id="UP000429607"/>
    </source>
</evidence>
<name>A0A6A3PIQ9_9STRA</name>
<proteinExistence type="predicted"/>
<evidence type="ECO:0000313" key="6">
    <source>
        <dbReference type="EMBL" id="KAE9355253.1"/>
    </source>
</evidence>
<evidence type="ECO:0000256" key="3">
    <source>
        <dbReference type="ARBA" id="ARBA00022833"/>
    </source>
</evidence>
<dbReference type="AlphaFoldDB" id="A0A6A3PIQ9"/>
<dbReference type="EMBL" id="QXFT01000097">
    <property type="protein sequence ID" value="KAE9355253.1"/>
    <property type="molecule type" value="Genomic_DNA"/>
</dbReference>
<keyword evidence="3" id="KW-0862">Zinc</keyword>
<dbReference type="Proteomes" id="UP000429607">
    <property type="component" value="Unassembled WGS sequence"/>
</dbReference>
<evidence type="ECO:0000256" key="1">
    <source>
        <dbReference type="ARBA" id="ARBA00022723"/>
    </source>
</evidence>